<dbReference type="AlphaFoldDB" id="A0A9X3LHF2"/>
<gene>
    <name evidence="2" type="ORF">M9R32_12750</name>
</gene>
<proteinExistence type="predicted"/>
<evidence type="ECO:0000256" key="1">
    <source>
        <dbReference type="SAM" id="Phobius"/>
    </source>
</evidence>
<dbReference type="RefSeq" id="WP_269927128.1">
    <property type="nucleotide sequence ID" value="NZ_JAMKBJ010000012.1"/>
</dbReference>
<protein>
    <submittedName>
        <fullName evidence="2">DUF6241 domain-containing protein</fullName>
    </submittedName>
</protein>
<sequence length="179" mass="20735">MKEKSERFKFTKVQKIVLSIAVLGIVGTIIYGMYGQEVPIIKKDGTITETTTEDGGKIIEVKEVRDQPVEEEFPMNMPDFQVGQVIHQMSHQKIEAEEKWGFLPLTAERVNRLIDVVENGDYQNKNRYLSILNRWSKNDFTQVDEDHNTIWNLQGGNVGKATGILSYEEEKEFIEKYYE</sequence>
<accession>A0A9X3LHF2</accession>
<keyword evidence="1" id="KW-1133">Transmembrane helix</keyword>
<feature type="transmembrane region" description="Helical" evidence="1">
    <location>
        <begin position="16"/>
        <end position="34"/>
    </location>
</feature>
<dbReference type="Pfam" id="PF19754">
    <property type="entry name" value="DUF6241"/>
    <property type="match status" value="1"/>
</dbReference>
<keyword evidence="1" id="KW-0472">Membrane</keyword>
<keyword evidence="1" id="KW-0812">Transmembrane</keyword>
<comment type="caution">
    <text evidence="2">The sequence shown here is derived from an EMBL/GenBank/DDBJ whole genome shotgun (WGS) entry which is preliminary data.</text>
</comment>
<dbReference type="Proteomes" id="UP001152173">
    <property type="component" value="Unassembled WGS sequence"/>
</dbReference>
<organism evidence="2 3">
    <name type="scientific">Paenisporosarcina quisquiliarum</name>
    <dbReference type="NCBI Taxonomy" id="365346"/>
    <lineage>
        <taxon>Bacteria</taxon>
        <taxon>Bacillati</taxon>
        <taxon>Bacillota</taxon>
        <taxon>Bacilli</taxon>
        <taxon>Bacillales</taxon>
        <taxon>Caryophanaceae</taxon>
        <taxon>Paenisporosarcina</taxon>
    </lineage>
</organism>
<name>A0A9X3LHF2_9BACL</name>
<dbReference type="EMBL" id="JAMKBJ010000012">
    <property type="protein sequence ID" value="MCZ8538057.1"/>
    <property type="molecule type" value="Genomic_DNA"/>
</dbReference>
<keyword evidence="3" id="KW-1185">Reference proteome</keyword>
<dbReference type="InterPro" id="IPR046208">
    <property type="entry name" value="DUF6241"/>
</dbReference>
<evidence type="ECO:0000313" key="2">
    <source>
        <dbReference type="EMBL" id="MCZ8538057.1"/>
    </source>
</evidence>
<evidence type="ECO:0000313" key="3">
    <source>
        <dbReference type="Proteomes" id="UP001152173"/>
    </source>
</evidence>
<reference evidence="2" key="1">
    <citation type="submission" date="2022-05" db="EMBL/GenBank/DDBJ databases">
        <authorList>
            <person name="Colautti A."/>
            <person name="Iacumin L."/>
        </authorList>
    </citation>
    <scope>NUCLEOTIDE SEQUENCE</scope>
    <source>
        <strain evidence="2">SK 55</strain>
    </source>
</reference>